<comment type="caution">
    <text evidence="6">The sequence shown here is derived from an EMBL/GenBank/DDBJ whole genome shotgun (WGS) entry which is preliminary data.</text>
</comment>
<keyword evidence="2" id="KW-0479">Metal-binding</keyword>
<dbReference type="InterPro" id="IPR036422">
    <property type="entry name" value="RuBisCO_lsu_N_sf"/>
</dbReference>
<feature type="domain" description="Ribulose bisphosphate carboxylase large subunit ferrodoxin-like N-terminal" evidence="5">
    <location>
        <begin position="6"/>
        <end position="128"/>
    </location>
</feature>
<dbReference type="Pfam" id="PF00016">
    <property type="entry name" value="RuBisCO_large"/>
    <property type="match status" value="1"/>
</dbReference>
<dbReference type="InterPro" id="IPR017443">
    <property type="entry name" value="RuBisCO_lsu_fd_N"/>
</dbReference>
<dbReference type="Gene3D" id="3.20.20.110">
    <property type="entry name" value="Ribulose bisphosphate carboxylase, large subunit, C-terminal domain"/>
    <property type="match status" value="1"/>
</dbReference>
<evidence type="ECO:0000259" key="4">
    <source>
        <dbReference type="Pfam" id="PF00016"/>
    </source>
</evidence>
<organism evidence="6 7">
    <name type="scientific">Haloterrigena gelatinilytica</name>
    <dbReference type="NCBI Taxonomy" id="2741724"/>
    <lineage>
        <taxon>Archaea</taxon>
        <taxon>Methanobacteriati</taxon>
        <taxon>Methanobacteriota</taxon>
        <taxon>Stenosarchaea group</taxon>
        <taxon>Halobacteria</taxon>
        <taxon>Halobacteriales</taxon>
        <taxon>Natrialbaceae</taxon>
        <taxon>Haloterrigena</taxon>
    </lineage>
</organism>
<dbReference type="EMBL" id="JABURA010000003">
    <property type="protein sequence ID" value="NUB93668.1"/>
    <property type="molecule type" value="Genomic_DNA"/>
</dbReference>
<evidence type="ECO:0000259" key="5">
    <source>
        <dbReference type="Pfam" id="PF02788"/>
    </source>
</evidence>
<dbReference type="RefSeq" id="WP_174703323.1">
    <property type="nucleotide sequence ID" value="NZ_JABURA010000003.1"/>
</dbReference>
<dbReference type="InterPro" id="IPR000685">
    <property type="entry name" value="RuBisCO_lsu_C"/>
</dbReference>
<name>A0A8J8GP12_9EURY</name>
<evidence type="ECO:0000313" key="6">
    <source>
        <dbReference type="EMBL" id="NUB93668.1"/>
    </source>
</evidence>
<evidence type="ECO:0000313" key="7">
    <source>
        <dbReference type="Proteomes" id="UP000728647"/>
    </source>
</evidence>
<dbReference type="GO" id="GO:0015977">
    <property type="term" value="P:carbon fixation"/>
    <property type="evidence" value="ECO:0007669"/>
    <property type="project" value="InterPro"/>
</dbReference>
<dbReference type="AlphaFoldDB" id="A0A8J8GP12"/>
<dbReference type="InterPro" id="IPR036376">
    <property type="entry name" value="RuBisCO_lsu_C_sf"/>
</dbReference>
<gene>
    <name evidence="6" type="ORF">HT576_22065</name>
</gene>
<dbReference type="GO" id="GO:0016984">
    <property type="term" value="F:ribulose-bisphosphate carboxylase activity"/>
    <property type="evidence" value="ECO:0007669"/>
    <property type="project" value="InterPro"/>
</dbReference>
<evidence type="ECO:0000256" key="1">
    <source>
        <dbReference type="ARBA" id="ARBA00001946"/>
    </source>
</evidence>
<dbReference type="SUPFAM" id="SSF51649">
    <property type="entry name" value="RuBisCo, C-terminal domain"/>
    <property type="match status" value="1"/>
</dbReference>
<dbReference type="GO" id="GO:0000287">
    <property type="term" value="F:magnesium ion binding"/>
    <property type="evidence" value="ECO:0007669"/>
    <property type="project" value="InterPro"/>
</dbReference>
<dbReference type="Proteomes" id="UP000728647">
    <property type="component" value="Unassembled WGS sequence"/>
</dbReference>
<dbReference type="OrthoDB" id="52787at2157"/>
<comment type="cofactor">
    <cofactor evidence="1">
        <name>Mg(2+)</name>
        <dbReference type="ChEBI" id="CHEBI:18420"/>
    </cofactor>
</comment>
<reference evidence="6" key="1">
    <citation type="submission" date="2020-06" db="EMBL/GenBank/DDBJ databases">
        <title>Haloterrigena sp. nov., an extremely halophilic archaeon isolated from a saline sediment.</title>
        <authorList>
            <person name="Liu B.-B."/>
        </authorList>
    </citation>
    <scope>NUCLEOTIDE SEQUENCE</scope>
    <source>
        <strain evidence="6">SYSU A121-1</strain>
    </source>
</reference>
<evidence type="ECO:0000256" key="3">
    <source>
        <dbReference type="ARBA" id="ARBA00022842"/>
    </source>
</evidence>
<dbReference type="PANTHER" id="PTHR42704:SF17">
    <property type="entry name" value="RIBULOSE BISPHOSPHATE CARBOXYLASE LARGE CHAIN"/>
    <property type="match status" value="1"/>
</dbReference>
<dbReference type="Pfam" id="PF02788">
    <property type="entry name" value="RuBisCO_large_N"/>
    <property type="match status" value="1"/>
</dbReference>
<protein>
    <submittedName>
        <fullName evidence="6">Ribulose-bisphosphate carboxylase large subunit family protein</fullName>
    </submittedName>
</protein>
<dbReference type="PROSITE" id="PS00157">
    <property type="entry name" value="RUBISCO_LARGE"/>
    <property type="match status" value="1"/>
</dbReference>
<dbReference type="PANTHER" id="PTHR42704">
    <property type="entry name" value="RIBULOSE BISPHOSPHATE CARBOXYLASE"/>
    <property type="match status" value="1"/>
</dbReference>
<dbReference type="SUPFAM" id="SSF54966">
    <property type="entry name" value="RuBisCO, large subunit, small (N-terminal) domain"/>
    <property type="match status" value="1"/>
</dbReference>
<accession>A0A8J8GP12</accession>
<dbReference type="CDD" id="cd08207">
    <property type="entry name" value="RLP_NonPhot"/>
    <property type="match status" value="1"/>
</dbReference>
<evidence type="ECO:0000256" key="2">
    <source>
        <dbReference type="ARBA" id="ARBA00022723"/>
    </source>
</evidence>
<keyword evidence="3" id="KW-0460">Magnesium</keyword>
<dbReference type="SFLD" id="SFLDG00301">
    <property type="entry name" value="RuBisCO-like_proteins"/>
    <property type="match status" value="1"/>
</dbReference>
<dbReference type="InterPro" id="IPR033966">
    <property type="entry name" value="RuBisCO"/>
</dbReference>
<dbReference type="Gene3D" id="3.30.70.150">
    <property type="entry name" value="RuBisCO large subunit, N-terminal domain"/>
    <property type="match status" value="1"/>
</dbReference>
<dbReference type="SFLD" id="SFLDS00014">
    <property type="entry name" value="RuBisCO"/>
    <property type="match status" value="1"/>
</dbReference>
<proteinExistence type="predicted"/>
<feature type="domain" description="Ribulose bisphosphate carboxylase large subunit C-terminal" evidence="4">
    <location>
        <begin position="138"/>
        <end position="417"/>
    </location>
</feature>
<sequence length="421" mass="45483">MSRIRATYRIETPYEPEHAAEAIANEQSFGTFVEVSTETDGLAERHGATVESITELEVVDEPTLPGSASPDGAAESPTYTRAEVVLSYPAENIGTSLQNLMTLVAGNLFVLQELSGVRLVDLSLPEEFAAAQPGPQFGIEGTRDLVGVHDRPIIGSIIKPSVGLSPEETGDVVETLVEAGVDFIKDDELIASPPYSRVEDRIAAVMDPIRRHEAETGKTVLYACNITGGVDEMLERHDAVKEAGGNCLMVSLRSVGLASVQKLREESDLPIHGHRNGWGALSRCPQLGFSYEAWQKFWRLAGVDHLHVSGIRNKFTESDESVVSSAVECQTPIASDDDTAMPVFSSAQWAGQAHDTYEAVGNTDLMYLAGGGIHGHPDGPRAGVAHLKQGWEAAMEGIPLEEYAETHDELRTAIEYYGDND</sequence>
<dbReference type="InterPro" id="IPR020878">
    <property type="entry name" value="RuBisCo_large_chain_AS"/>
</dbReference>